<proteinExistence type="predicted"/>
<organism evidence="1 2">
    <name type="scientific">Archangium gephyra</name>
    <dbReference type="NCBI Taxonomy" id="48"/>
    <lineage>
        <taxon>Bacteria</taxon>
        <taxon>Pseudomonadati</taxon>
        <taxon>Myxococcota</taxon>
        <taxon>Myxococcia</taxon>
        <taxon>Myxococcales</taxon>
        <taxon>Cystobacterineae</taxon>
        <taxon>Archangiaceae</taxon>
        <taxon>Archangium</taxon>
    </lineage>
</organism>
<name>A0AAC8TIG2_9BACT</name>
<dbReference type="EMBL" id="CP011509">
    <property type="protein sequence ID" value="AKJ05566.1"/>
    <property type="molecule type" value="Genomic_DNA"/>
</dbReference>
<evidence type="ECO:0000313" key="1">
    <source>
        <dbReference type="EMBL" id="AKJ05566.1"/>
    </source>
</evidence>
<sequence length="56" mass="6466">MVHQRGAAPPAATQLRVTRCIRALLRLQRHCSSHLSPVRNRRGEAMALESWTRDRF</sequence>
<accession>A0AAC8TIG2</accession>
<dbReference type="AlphaFoldDB" id="A0AAC8TIG2"/>
<protein>
    <submittedName>
        <fullName evidence="1">Uncharacterized protein</fullName>
    </submittedName>
</protein>
<gene>
    <name evidence="1" type="ORF">AA314_07192</name>
</gene>
<reference evidence="1 2" key="1">
    <citation type="submission" date="2015-05" db="EMBL/GenBank/DDBJ databases">
        <title>Genome assembly of Archangium gephyra DSM 2261.</title>
        <authorList>
            <person name="Sharma G."/>
            <person name="Subramanian S."/>
        </authorList>
    </citation>
    <scope>NUCLEOTIDE SEQUENCE [LARGE SCALE GENOMIC DNA]</scope>
    <source>
        <strain evidence="1 2">DSM 2261</strain>
    </source>
</reference>
<dbReference type="KEGG" id="age:AA314_07192"/>
<dbReference type="Proteomes" id="UP000035579">
    <property type="component" value="Chromosome"/>
</dbReference>
<evidence type="ECO:0000313" key="2">
    <source>
        <dbReference type="Proteomes" id="UP000035579"/>
    </source>
</evidence>